<name>A0A515ELR3_9BURK</name>
<evidence type="ECO:0000313" key="3">
    <source>
        <dbReference type="Proteomes" id="UP000317365"/>
    </source>
</evidence>
<dbReference type="RefSeq" id="WP_142809585.1">
    <property type="nucleotide sequence ID" value="NZ_CP036282.1"/>
</dbReference>
<dbReference type="EMBL" id="CP036282">
    <property type="protein sequence ID" value="QDL53569.1"/>
    <property type="molecule type" value="Genomic_DNA"/>
</dbReference>
<feature type="region of interest" description="Disordered" evidence="1">
    <location>
        <begin position="1"/>
        <end position="21"/>
    </location>
</feature>
<feature type="compositionally biased region" description="Polar residues" evidence="1">
    <location>
        <begin position="1"/>
        <end position="10"/>
    </location>
</feature>
<evidence type="ECO:0000256" key="1">
    <source>
        <dbReference type="SAM" id="MobiDB-lite"/>
    </source>
</evidence>
<proteinExistence type="predicted"/>
<dbReference type="AlphaFoldDB" id="A0A515ELR3"/>
<evidence type="ECO:0000313" key="2">
    <source>
        <dbReference type="EMBL" id="QDL53569.1"/>
    </source>
</evidence>
<sequence>MTNSTKTTLKPASKSAHKEAQYQRVDKGFDYPGKLISTIDFRKLGVIHPSGRIKEMNERHGYNIAKVDQRTVYDDQGFPHPRIAFYELIERPHSATSKVAEGH</sequence>
<reference evidence="3" key="1">
    <citation type="submission" date="2019-02" db="EMBL/GenBank/DDBJ databases">
        <title>Complete genome sequence of Rhodoferax sp. Gr-4.</title>
        <authorList>
            <person name="Jin L."/>
        </authorList>
    </citation>
    <scope>NUCLEOTIDE SEQUENCE [LARGE SCALE GENOMIC DNA]</scope>
    <source>
        <strain evidence="3">Gr-4</strain>
    </source>
</reference>
<dbReference type="KEGG" id="rhg:EXZ61_04910"/>
<reference evidence="3" key="2">
    <citation type="journal article" date="2020" name="Int. J. Syst. Evol. Microbiol.">
        <title>Genomic insights into a novel species Rhodoferax aquaticus sp. nov., isolated from freshwater.</title>
        <authorList>
            <person name="Li T."/>
            <person name="Zhuo Y."/>
            <person name="Jin C.Z."/>
            <person name="Wu X."/>
            <person name="Ko S.R."/>
            <person name="Jin F.J."/>
            <person name="Ahn C.Y."/>
            <person name="Oh H.M."/>
            <person name="Lee H.G."/>
            <person name="Jin L."/>
        </authorList>
    </citation>
    <scope>NUCLEOTIDE SEQUENCE [LARGE SCALE GENOMIC DNA]</scope>
    <source>
        <strain evidence="3">Gr-4</strain>
    </source>
</reference>
<protein>
    <submittedName>
        <fullName evidence="2">Uncharacterized protein</fullName>
    </submittedName>
</protein>
<dbReference type="Proteomes" id="UP000317365">
    <property type="component" value="Chromosome"/>
</dbReference>
<keyword evidence="3" id="KW-1185">Reference proteome</keyword>
<gene>
    <name evidence="2" type="ORF">EXZ61_04910</name>
</gene>
<organism evidence="2 3">
    <name type="scientific">Rhodoferax aquaticus</name>
    <dbReference type="NCBI Taxonomy" id="2527691"/>
    <lineage>
        <taxon>Bacteria</taxon>
        <taxon>Pseudomonadati</taxon>
        <taxon>Pseudomonadota</taxon>
        <taxon>Betaproteobacteria</taxon>
        <taxon>Burkholderiales</taxon>
        <taxon>Comamonadaceae</taxon>
        <taxon>Rhodoferax</taxon>
    </lineage>
</organism>
<accession>A0A515ELR3</accession>